<dbReference type="AlphaFoldDB" id="A0AAE1U4A7"/>
<evidence type="ECO:0000313" key="3">
    <source>
        <dbReference type="Proteomes" id="UP001292094"/>
    </source>
</evidence>
<keyword evidence="3" id="KW-1185">Reference proteome</keyword>
<evidence type="ECO:0000313" key="2">
    <source>
        <dbReference type="EMBL" id="KAK4309678.1"/>
    </source>
</evidence>
<gene>
    <name evidence="2" type="ORF">Pmani_018676</name>
</gene>
<proteinExistence type="predicted"/>
<sequence length="79" mass="8722">MNDGRKQVDGKQLRPEQGGRKATSVYITPPCHPPPLPSLSVCLRPTGPKSGSMASQHREPRPLPNDNNSDNEVTYYHLT</sequence>
<organism evidence="2 3">
    <name type="scientific">Petrolisthes manimaculis</name>
    <dbReference type="NCBI Taxonomy" id="1843537"/>
    <lineage>
        <taxon>Eukaryota</taxon>
        <taxon>Metazoa</taxon>
        <taxon>Ecdysozoa</taxon>
        <taxon>Arthropoda</taxon>
        <taxon>Crustacea</taxon>
        <taxon>Multicrustacea</taxon>
        <taxon>Malacostraca</taxon>
        <taxon>Eumalacostraca</taxon>
        <taxon>Eucarida</taxon>
        <taxon>Decapoda</taxon>
        <taxon>Pleocyemata</taxon>
        <taxon>Anomura</taxon>
        <taxon>Galatheoidea</taxon>
        <taxon>Porcellanidae</taxon>
        <taxon>Petrolisthes</taxon>
    </lineage>
</organism>
<reference evidence="2" key="1">
    <citation type="submission" date="2023-11" db="EMBL/GenBank/DDBJ databases">
        <title>Genome assemblies of two species of porcelain crab, Petrolisthes cinctipes and Petrolisthes manimaculis (Anomura: Porcellanidae).</title>
        <authorList>
            <person name="Angst P."/>
        </authorList>
    </citation>
    <scope>NUCLEOTIDE SEQUENCE</scope>
    <source>
        <strain evidence="2">PB745_02</strain>
        <tissue evidence="2">Gill</tissue>
    </source>
</reference>
<accession>A0AAE1U4A7</accession>
<feature type="region of interest" description="Disordered" evidence="1">
    <location>
        <begin position="1"/>
        <end position="79"/>
    </location>
</feature>
<dbReference type="Proteomes" id="UP001292094">
    <property type="component" value="Unassembled WGS sequence"/>
</dbReference>
<evidence type="ECO:0000256" key="1">
    <source>
        <dbReference type="SAM" id="MobiDB-lite"/>
    </source>
</evidence>
<dbReference type="EMBL" id="JAWZYT010001726">
    <property type="protein sequence ID" value="KAK4309678.1"/>
    <property type="molecule type" value="Genomic_DNA"/>
</dbReference>
<comment type="caution">
    <text evidence="2">The sequence shown here is derived from an EMBL/GenBank/DDBJ whole genome shotgun (WGS) entry which is preliminary data.</text>
</comment>
<feature type="compositionally biased region" description="Basic and acidic residues" evidence="1">
    <location>
        <begin position="1"/>
        <end position="19"/>
    </location>
</feature>
<protein>
    <submittedName>
        <fullName evidence="2">Uncharacterized protein</fullName>
    </submittedName>
</protein>
<name>A0AAE1U4A7_9EUCA</name>